<name>A0A1F5EB52_9BACT</name>
<sequence>MLESLKSILHQPDSGPLKRIYQAQQIQTKILEKFGLKVRVVIRPKDIVINCESEQGAFKLSLLKPKIYAIVGLVVGGKTSPRKLRISVERGRG</sequence>
<gene>
    <name evidence="1" type="ORF">A3A71_00475</name>
</gene>
<organism evidence="1 2">
    <name type="scientific">Candidatus Berkelbacteria bacterium RIFCSPLOWO2_01_FULL_50_28</name>
    <dbReference type="NCBI Taxonomy" id="1797471"/>
    <lineage>
        <taxon>Bacteria</taxon>
        <taxon>Candidatus Berkelbacteria</taxon>
    </lineage>
</organism>
<protein>
    <submittedName>
        <fullName evidence="1">Uncharacterized protein</fullName>
    </submittedName>
</protein>
<dbReference type="Proteomes" id="UP000177481">
    <property type="component" value="Unassembled WGS sequence"/>
</dbReference>
<dbReference type="EMBL" id="MEZX01000002">
    <property type="protein sequence ID" value="OGD64520.1"/>
    <property type="molecule type" value="Genomic_DNA"/>
</dbReference>
<reference evidence="1 2" key="1">
    <citation type="journal article" date="2016" name="Nat. Commun.">
        <title>Thousands of microbial genomes shed light on interconnected biogeochemical processes in an aquifer system.</title>
        <authorList>
            <person name="Anantharaman K."/>
            <person name="Brown C.T."/>
            <person name="Hug L.A."/>
            <person name="Sharon I."/>
            <person name="Castelle C.J."/>
            <person name="Probst A.J."/>
            <person name="Thomas B.C."/>
            <person name="Singh A."/>
            <person name="Wilkins M.J."/>
            <person name="Karaoz U."/>
            <person name="Brodie E.L."/>
            <person name="Williams K.H."/>
            <person name="Hubbard S.S."/>
            <person name="Banfield J.F."/>
        </authorList>
    </citation>
    <scope>NUCLEOTIDE SEQUENCE [LARGE SCALE GENOMIC DNA]</scope>
</reference>
<accession>A0A1F5EB52</accession>
<dbReference type="AlphaFoldDB" id="A0A1F5EB52"/>
<proteinExistence type="predicted"/>
<dbReference type="STRING" id="1797471.A3A71_00475"/>
<evidence type="ECO:0000313" key="2">
    <source>
        <dbReference type="Proteomes" id="UP000177481"/>
    </source>
</evidence>
<evidence type="ECO:0000313" key="1">
    <source>
        <dbReference type="EMBL" id="OGD64520.1"/>
    </source>
</evidence>
<comment type="caution">
    <text evidence="1">The sequence shown here is derived from an EMBL/GenBank/DDBJ whole genome shotgun (WGS) entry which is preliminary data.</text>
</comment>